<dbReference type="SUPFAM" id="SSF46689">
    <property type="entry name" value="Homeodomain-like"/>
    <property type="match status" value="1"/>
</dbReference>
<evidence type="ECO:0000256" key="5">
    <source>
        <dbReference type="ARBA" id="ARBA00023242"/>
    </source>
</evidence>
<dbReference type="InterPro" id="IPR008422">
    <property type="entry name" value="KN_HD"/>
</dbReference>
<dbReference type="Pfam" id="PF05920">
    <property type="entry name" value="Homeobox_KN"/>
    <property type="match status" value="1"/>
</dbReference>
<dbReference type="InterPro" id="IPR009057">
    <property type="entry name" value="Homeodomain-like_sf"/>
</dbReference>
<dbReference type="GO" id="GO:0048468">
    <property type="term" value="P:cell development"/>
    <property type="evidence" value="ECO:0007669"/>
    <property type="project" value="TreeGrafter"/>
</dbReference>
<gene>
    <name evidence="9" type="primary">Irx6</name>
    <name evidence="9" type="ORF">ALELAT_R04583</name>
</gene>
<dbReference type="PROSITE" id="PS00027">
    <property type="entry name" value="HOMEOBOX_1"/>
    <property type="match status" value="1"/>
</dbReference>
<dbReference type="GO" id="GO:0000978">
    <property type="term" value="F:RNA polymerase II cis-regulatory region sequence-specific DNA binding"/>
    <property type="evidence" value="ECO:0007669"/>
    <property type="project" value="TreeGrafter"/>
</dbReference>
<dbReference type="Proteomes" id="UP000562322">
    <property type="component" value="Unassembled WGS sequence"/>
</dbReference>
<feature type="domain" description="Homeobox" evidence="8">
    <location>
        <begin position="55"/>
        <end position="118"/>
    </location>
</feature>
<name>A0A7L0WL92_ALELA</name>
<dbReference type="GO" id="GO:0030182">
    <property type="term" value="P:neuron differentiation"/>
    <property type="evidence" value="ECO:0007669"/>
    <property type="project" value="TreeGrafter"/>
</dbReference>
<dbReference type="InterPro" id="IPR017970">
    <property type="entry name" value="Homeobox_CS"/>
</dbReference>
<feature type="non-terminal residue" evidence="9">
    <location>
        <position position="169"/>
    </location>
</feature>
<comment type="similarity">
    <text evidence="2">Belongs to the TALE/IRO homeobox family.</text>
</comment>
<dbReference type="PANTHER" id="PTHR11211">
    <property type="entry name" value="IROQUOIS-CLASS HOMEODOMAIN PROTEIN IRX"/>
    <property type="match status" value="1"/>
</dbReference>
<dbReference type="AlphaFoldDB" id="A0A7L0WL92"/>
<dbReference type="GO" id="GO:0000981">
    <property type="term" value="F:DNA-binding transcription factor activity, RNA polymerase II-specific"/>
    <property type="evidence" value="ECO:0007669"/>
    <property type="project" value="InterPro"/>
</dbReference>
<feature type="region of interest" description="Disordered" evidence="7">
    <location>
        <begin position="119"/>
        <end position="169"/>
    </location>
</feature>
<evidence type="ECO:0000259" key="8">
    <source>
        <dbReference type="PROSITE" id="PS50071"/>
    </source>
</evidence>
<feature type="compositionally biased region" description="Basic and acidic residues" evidence="7">
    <location>
        <begin position="128"/>
        <end position="142"/>
    </location>
</feature>
<sequence>MSFSQFGYPYSTTSQVRRVSSTHFCSDSAAAVQMSCSSSLFFLPFPYLEYGPVDFTASARRKNATRETTSTLKTWLYEHRKNPYPTKGEKIMLAIITKMTLTQVSTWFANARRRLKKENKMTWSPKNKAGEERKEDNTRQDDEYGAEGEGQEQKSCKDDKELRLSDLDD</sequence>
<dbReference type="InterPro" id="IPR001356">
    <property type="entry name" value="HD"/>
</dbReference>
<evidence type="ECO:0000313" key="9">
    <source>
        <dbReference type="EMBL" id="NXL92276.1"/>
    </source>
</evidence>
<evidence type="ECO:0000256" key="7">
    <source>
        <dbReference type="SAM" id="MobiDB-lite"/>
    </source>
</evidence>
<evidence type="ECO:0000256" key="1">
    <source>
        <dbReference type="ARBA" id="ARBA00004123"/>
    </source>
</evidence>
<dbReference type="PANTHER" id="PTHR11211:SF14">
    <property type="entry name" value="IROQUOIS-CLASS HOMEODOMAIN PROTEIN IRX-3"/>
    <property type="match status" value="1"/>
</dbReference>
<dbReference type="FunFam" id="1.10.10.60:FF:000003">
    <property type="entry name" value="Iroquois-class homeobox protein IRX"/>
    <property type="match status" value="1"/>
</dbReference>
<evidence type="ECO:0000256" key="4">
    <source>
        <dbReference type="ARBA" id="ARBA00023155"/>
    </source>
</evidence>
<feature type="DNA-binding region" description="Homeobox" evidence="6">
    <location>
        <begin position="57"/>
        <end position="119"/>
    </location>
</feature>
<dbReference type="Gene3D" id="1.10.10.60">
    <property type="entry name" value="Homeodomain-like"/>
    <property type="match status" value="1"/>
</dbReference>
<comment type="caution">
    <text evidence="9">The sequence shown here is derived from an EMBL/GenBank/DDBJ whole genome shotgun (WGS) entry which is preliminary data.</text>
</comment>
<organism evidence="9 10">
    <name type="scientific">Alectura lathami</name>
    <name type="common">Australian brush turkey</name>
    <dbReference type="NCBI Taxonomy" id="81907"/>
    <lineage>
        <taxon>Eukaryota</taxon>
        <taxon>Metazoa</taxon>
        <taxon>Chordata</taxon>
        <taxon>Craniata</taxon>
        <taxon>Vertebrata</taxon>
        <taxon>Euteleostomi</taxon>
        <taxon>Archelosauria</taxon>
        <taxon>Archosauria</taxon>
        <taxon>Dinosauria</taxon>
        <taxon>Saurischia</taxon>
        <taxon>Theropoda</taxon>
        <taxon>Coelurosauria</taxon>
        <taxon>Aves</taxon>
        <taxon>Neognathae</taxon>
        <taxon>Galloanserae</taxon>
        <taxon>Galliformes</taxon>
        <taxon>Megapodiidae</taxon>
        <taxon>Alectura</taxon>
    </lineage>
</organism>
<evidence type="ECO:0000313" key="10">
    <source>
        <dbReference type="Proteomes" id="UP000562322"/>
    </source>
</evidence>
<dbReference type="GO" id="GO:0005634">
    <property type="term" value="C:nucleus"/>
    <property type="evidence" value="ECO:0007669"/>
    <property type="project" value="UniProtKB-SubCell"/>
</dbReference>
<evidence type="ECO:0000256" key="2">
    <source>
        <dbReference type="ARBA" id="ARBA00008446"/>
    </source>
</evidence>
<keyword evidence="5 6" id="KW-0539">Nucleus</keyword>
<accession>A0A7L0WL92</accession>
<keyword evidence="10" id="KW-1185">Reference proteome</keyword>
<reference evidence="9 10" key="1">
    <citation type="submission" date="2019-09" db="EMBL/GenBank/DDBJ databases">
        <title>Bird 10,000 Genomes (B10K) Project - Family phase.</title>
        <authorList>
            <person name="Zhang G."/>
        </authorList>
    </citation>
    <scope>NUCLEOTIDE SEQUENCE [LARGE SCALE GENOMIC DNA]</scope>
    <source>
        <strain evidence="9">B10K-DU-001-39</strain>
        <tissue evidence="9">Muscle</tissue>
    </source>
</reference>
<dbReference type="OrthoDB" id="5399138at2759"/>
<evidence type="ECO:0000256" key="6">
    <source>
        <dbReference type="PROSITE-ProRule" id="PRU00108"/>
    </source>
</evidence>
<dbReference type="SMART" id="SM00389">
    <property type="entry name" value="HOX"/>
    <property type="match status" value="1"/>
</dbReference>
<evidence type="ECO:0000256" key="3">
    <source>
        <dbReference type="ARBA" id="ARBA00023125"/>
    </source>
</evidence>
<feature type="non-terminal residue" evidence="9">
    <location>
        <position position="1"/>
    </location>
</feature>
<dbReference type="CDD" id="cd00086">
    <property type="entry name" value="homeodomain"/>
    <property type="match status" value="1"/>
</dbReference>
<keyword evidence="3 6" id="KW-0238">DNA-binding</keyword>
<proteinExistence type="inferred from homology"/>
<comment type="subcellular location">
    <subcellularLocation>
        <location evidence="1 6">Nucleus</location>
    </subcellularLocation>
</comment>
<feature type="compositionally biased region" description="Basic and acidic residues" evidence="7">
    <location>
        <begin position="151"/>
        <end position="169"/>
    </location>
</feature>
<protein>
    <submittedName>
        <fullName evidence="9">IRX6 protein</fullName>
    </submittedName>
</protein>
<dbReference type="PROSITE" id="PS50071">
    <property type="entry name" value="HOMEOBOX_2"/>
    <property type="match status" value="1"/>
</dbReference>
<keyword evidence="4 6" id="KW-0371">Homeobox</keyword>
<dbReference type="EMBL" id="VXAV01008806">
    <property type="protein sequence ID" value="NXL92276.1"/>
    <property type="molecule type" value="Genomic_DNA"/>
</dbReference>